<reference evidence="3 4" key="1">
    <citation type="journal article" date="2011" name="J. Bacteriol.">
        <title>Genome sequence of Chthoniobacter flavus Ellin428, an aerobic heterotrophic soil bacterium.</title>
        <authorList>
            <person name="Kant R."/>
            <person name="van Passel M.W."/>
            <person name="Palva A."/>
            <person name="Lucas S."/>
            <person name="Lapidus A."/>
            <person name="Glavina Del Rio T."/>
            <person name="Dalin E."/>
            <person name="Tice H."/>
            <person name="Bruce D."/>
            <person name="Goodwin L."/>
            <person name="Pitluck S."/>
            <person name="Larimer F.W."/>
            <person name="Land M.L."/>
            <person name="Hauser L."/>
            <person name="Sangwan P."/>
            <person name="de Vos W.M."/>
            <person name="Janssen P.H."/>
            <person name="Smidt H."/>
        </authorList>
    </citation>
    <scope>NUCLEOTIDE SEQUENCE [LARGE SCALE GENOMIC DNA]</scope>
    <source>
        <strain evidence="3 4">Ellin428</strain>
    </source>
</reference>
<dbReference type="InterPro" id="IPR029062">
    <property type="entry name" value="Class_I_gatase-like"/>
</dbReference>
<organism evidence="3 4">
    <name type="scientific">Chthoniobacter flavus Ellin428</name>
    <dbReference type="NCBI Taxonomy" id="497964"/>
    <lineage>
        <taxon>Bacteria</taxon>
        <taxon>Pseudomonadati</taxon>
        <taxon>Verrucomicrobiota</taxon>
        <taxon>Spartobacteria</taxon>
        <taxon>Chthoniobacterales</taxon>
        <taxon>Chthoniobacteraceae</taxon>
        <taxon>Chthoniobacter</taxon>
    </lineage>
</organism>
<dbReference type="Pfam" id="PF09825">
    <property type="entry name" value="BPL_N"/>
    <property type="match status" value="1"/>
</dbReference>
<protein>
    <submittedName>
        <fullName evidence="3">Biotin apo-protein ligase-related protein-like protein</fullName>
    </submittedName>
</protein>
<dbReference type="EMBL" id="ABVL01000027">
    <property type="protein sequence ID" value="EDY16860.1"/>
    <property type="molecule type" value="Genomic_DNA"/>
</dbReference>
<dbReference type="InterPro" id="IPR015834">
    <property type="entry name" value="UCP016642"/>
</dbReference>
<dbReference type="RefSeq" id="WP_006982990.1">
    <property type="nucleotide sequence ID" value="NZ_ABVL01000027.1"/>
</dbReference>
<feature type="chain" id="PRO_5002800692" evidence="1">
    <location>
        <begin position="26"/>
        <end position="254"/>
    </location>
</feature>
<proteinExistence type="predicted"/>
<comment type="caution">
    <text evidence="3">The sequence shown here is derived from an EMBL/GenBank/DDBJ whole genome shotgun (WGS) entry which is preliminary data.</text>
</comment>
<evidence type="ECO:0000256" key="1">
    <source>
        <dbReference type="SAM" id="SignalP"/>
    </source>
</evidence>
<dbReference type="Proteomes" id="UP000005824">
    <property type="component" value="Unassembled WGS sequence"/>
</dbReference>
<dbReference type="InterPro" id="IPR019197">
    <property type="entry name" value="Biotin-prot_ligase_N"/>
</dbReference>
<keyword evidence="3" id="KW-0436">Ligase</keyword>
<keyword evidence="1" id="KW-0732">Signal</keyword>
<dbReference type="GO" id="GO:0016874">
    <property type="term" value="F:ligase activity"/>
    <property type="evidence" value="ECO:0007669"/>
    <property type="project" value="UniProtKB-KW"/>
</dbReference>
<keyword evidence="4" id="KW-1185">Reference proteome</keyword>
<evidence type="ECO:0000313" key="4">
    <source>
        <dbReference type="Proteomes" id="UP000005824"/>
    </source>
</evidence>
<dbReference type="PIRSF" id="PIRSF016642">
    <property type="entry name" value="UCP016642"/>
    <property type="match status" value="1"/>
</dbReference>
<feature type="domain" description="Biotin-protein ligase N-terminal" evidence="2">
    <location>
        <begin position="74"/>
        <end position="132"/>
    </location>
</feature>
<name>B4D9S9_9BACT</name>
<feature type="signal peptide" evidence="1">
    <location>
        <begin position="1"/>
        <end position="25"/>
    </location>
</feature>
<dbReference type="STRING" id="497964.CfE428DRAFT_5669"/>
<evidence type="ECO:0000259" key="2">
    <source>
        <dbReference type="Pfam" id="PF09825"/>
    </source>
</evidence>
<gene>
    <name evidence="3" type="ORF">CfE428DRAFT_5669</name>
</gene>
<dbReference type="Gene3D" id="3.40.50.880">
    <property type="match status" value="1"/>
</dbReference>
<dbReference type="eggNOG" id="COG4285">
    <property type="taxonomic scope" value="Bacteria"/>
</dbReference>
<evidence type="ECO:0000313" key="3">
    <source>
        <dbReference type="EMBL" id="EDY16860.1"/>
    </source>
</evidence>
<dbReference type="AlphaFoldDB" id="B4D9S9"/>
<sequence length="254" mass="26974">MKSFPRPFCCLAVILVFLGSIAARAENATPVRVALYEDAGAAGKGVPYTKAILTQAGCTVTVFKAEDLSHGVLENKDVVVFTGGSGSKEGNSIGDAGREVVKKFVREGGGYLGICAGAYLACSKFTWSLGLLDAQTVSQKWRRGRGDVEMELTPEGQRLTALPAEKKTVRYDNGPIIKPAGRTDLTPYEPLALFRTEMAENGTPAGVMVNSPAIVKGQFGKGRVIISSPHPEQTPGLEIIVEQAVHWLAGGEKP</sequence>
<dbReference type="SUPFAM" id="SSF52317">
    <property type="entry name" value="Class I glutamine amidotransferase-like"/>
    <property type="match status" value="1"/>
</dbReference>
<accession>B4D9S9</accession>
<dbReference type="InParanoid" id="B4D9S9"/>